<dbReference type="PANTHER" id="PTHR16255">
    <property type="entry name" value="REQUIRED FOR MEIOTIC NUCLEAR DIVISION PROTEIN 1 HOMOLOG"/>
    <property type="match status" value="1"/>
</dbReference>
<feature type="compositionally biased region" description="Gly residues" evidence="2">
    <location>
        <begin position="51"/>
        <end position="63"/>
    </location>
</feature>
<feature type="region of interest" description="Disordered" evidence="2">
    <location>
        <begin position="1"/>
        <end position="115"/>
    </location>
</feature>
<accession>A0AAD5WMV8</accession>
<dbReference type="AlphaFoldDB" id="A0AAD5WMV8"/>
<feature type="region of interest" description="Disordered" evidence="2">
    <location>
        <begin position="132"/>
        <end position="174"/>
    </location>
</feature>
<proteinExistence type="inferred from homology"/>
<dbReference type="EMBL" id="JAKWBI020000892">
    <property type="protein sequence ID" value="KAJ2892084.1"/>
    <property type="molecule type" value="Genomic_DNA"/>
</dbReference>
<feature type="compositionally biased region" description="Polar residues" evidence="2">
    <location>
        <begin position="369"/>
        <end position="385"/>
    </location>
</feature>
<evidence type="ECO:0000256" key="3">
    <source>
        <dbReference type="SAM" id="Phobius"/>
    </source>
</evidence>
<dbReference type="InterPro" id="IPR003734">
    <property type="entry name" value="DUF155"/>
</dbReference>
<keyword evidence="3" id="KW-0472">Membrane</keyword>
<dbReference type="Proteomes" id="UP001201980">
    <property type="component" value="Unassembled WGS sequence"/>
</dbReference>
<name>A0AAD5WMV8_9PEZI</name>
<feature type="compositionally biased region" description="Acidic residues" evidence="2">
    <location>
        <begin position="157"/>
        <end position="166"/>
    </location>
</feature>
<comment type="caution">
    <text evidence="5">The sequence shown here is derived from an EMBL/GenBank/DDBJ whole genome shotgun (WGS) entry which is preliminary data.</text>
</comment>
<keyword evidence="6" id="KW-1185">Reference proteome</keyword>
<feature type="transmembrane region" description="Helical" evidence="3">
    <location>
        <begin position="628"/>
        <end position="651"/>
    </location>
</feature>
<dbReference type="PANTHER" id="PTHR16255:SF15">
    <property type="entry name" value="SPORULATION PROTEIN RMD1"/>
    <property type="match status" value="1"/>
</dbReference>
<feature type="compositionally biased region" description="Basic and acidic residues" evidence="2">
    <location>
        <begin position="328"/>
        <end position="344"/>
    </location>
</feature>
<organism evidence="5 6">
    <name type="scientific">Zalerion maritima</name>
    <dbReference type="NCBI Taxonomy" id="339359"/>
    <lineage>
        <taxon>Eukaryota</taxon>
        <taxon>Fungi</taxon>
        <taxon>Dikarya</taxon>
        <taxon>Ascomycota</taxon>
        <taxon>Pezizomycotina</taxon>
        <taxon>Sordariomycetes</taxon>
        <taxon>Lulworthiomycetidae</taxon>
        <taxon>Lulworthiales</taxon>
        <taxon>Lulworthiaceae</taxon>
        <taxon>Zalerion</taxon>
    </lineage>
</organism>
<evidence type="ECO:0000256" key="2">
    <source>
        <dbReference type="SAM" id="MobiDB-lite"/>
    </source>
</evidence>
<dbReference type="InterPro" id="IPR051624">
    <property type="entry name" value="RMD1/Sad1-interacting"/>
</dbReference>
<evidence type="ECO:0000313" key="6">
    <source>
        <dbReference type="Proteomes" id="UP001201980"/>
    </source>
</evidence>
<sequence>MMEDASLSTERTCLLPPPVTAPRARRTVTFHDNPVSKTIEPAEYSRSPARGGYGETSGSGGAGSSSSHMMAAAPLGGISSNSFGGLKPRRRNSAGPGGSGIGAGPTSLSSSYGPMATTSALSSAVAAHHHLSGFPKVGPQRSTKTAQKLKELPLPDFGDEGPDEESGREVYSQYTRIKDPKARRDAARLGKADRARLPRVTAYCTANKYQQDSLMRWLKNNTRKRGTNPKRIDECIYSPFSYTFRRDGGGSSNQTPIDGYGSASGSGTQTPVDDVIQEEELLLTPSTPGTPYGGNGFEGRDGMFPPMPLPGDDSGVDGMCNSELRNEVEEAMRGEGSSSRDSRGLDGGGGDPGLNQIPPLERQQRQGDHQSISSPDTILKPSSSAPAVIQTDVSSPPPAPTPATVQAMIEETGDPDLDITVDMPEIFLFEYGVVVIWGMTEAQEAKLLKDVARWSPVEKLDEEQIEAEYFNFYYTREYQARIYNDFITLRRGDKSNYMTKLAISHGLAQSVKTNLYEELIAVELEGSKDLPAQIAMAGKMAMSKTEINMKIGKLFILRIQVHLNGSVLDTPELFWTEPHLEPVYQATRRYLEMDQRVEVLANRLSVIGDLLTVLKDQLSHGHGEMLEWIVIVLIAAEILVAVVNIIVDVYAGVDA</sequence>
<gene>
    <name evidence="5" type="ORF">MKZ38_010278</name>
</gene>
<protein>
    <recommendedName>
        <fullName evidence="4">DUF155 domain-containing protein</fullName>
    </recommendedName>
</protein>
<feature type="region of interest" description="Disordered" evidence="2">
    <location>
        <begin position="328"/>
        <end position="403"/>
    </location>
</feature>
<evidence type="ECO:0000313" key="5">
    <source>
        <dbReference type="EMBL" id="KAJ2892084.1"/>
    </source>
</evidence>
<feature type="domain" description="DUF155" evidence="4">
    <location>
        <begin position="426"/>
        <end position="600"/>
    </location>
</feature>
<keyword evidence="3" id="KW-0812">Transmembrane</keyword>
<evidence type="ECO:0000259" key="4">
    <source>
        <dbReference type="Pfam" id="PF02582"/>
    </source>
</evidence>
<feature type="region of interest" description="Disordered" evidence="2">
    <location>
        <begin position="246"/>
        <end position="269"/>
    </location>
</feature>
<evidence type="ECO:0000256" key="1">
    <source>
        <dbReference type="ARBA" id="ARBA00008306"/>
    </source>
</evidence>
<keyword evidence="3" id="KW-1133">Transmembrane helix</keyword>
<reference evidence="5" key="1">
    <citation type="submission" date="2022-07" db="EMBL/GenBank/DDBJ databases">
        <title>Draft genome sequence of Zalerion maritima ATCC 34329, a (micro)plastics degrading marine fungus.</title>
        <authorList>
            <person name="Paco A."/>
            <person name="Goncalves M.F.M."/>
            <person name="Rocha-Santos T.A.P."/>
            <person name="Alves A."/>
        </authorList>
    </citation>
    <scope>NUCLEOTIDE SEQUENCE</scope>
    <source>
        <strain evidence="5">ATCC 34329</strain>
    </source>
</reference>
<dbReference type="Pfam" id="PF02582">
    <property type="entry name" value="DUF155"/>
    <property type="match status" value="1"/>
</dbReference>
<comment type="similarity">
    <text evidence="1">Belongs to the RMD1/sif2 family.</text>
</comment>
<feature type="compositionally biased region" description="Polar residues" evidence="2">
    <location>
        <begin position="1"/>
        <end position="11"/>
    </location>
</feature>
<dbReference type="GO" id="GO:0005739">
    <property type="term" value="C:mitochondrion"/>
    <property type="evidence" value="ECO:0007669"/>
    <property type="project" value="UniProtKB-ARBA"/>
</dbReference>